<sequence length="21" mass="2653">MSFLQMIQFFLHIYIFRGTEM</sequence>
<organism evidence="1">
    <name type="scientific">Anguilla anguilla</name>
    <name type="common">European freshwater eel</name>
    <name type="synonym">Muraena anguilla</name>
    <dbReference type="NCBI Taxonomy" id="7936"/>
    <lineage>
        <taxon>Eukaryota</taxon>
        <taxon>Metazoa</taxon>
        <taxon>Chordata</taxon>
        <taxon>Craniata</taxon>
        <taxon>Vertebrata</taxon>
        <taxon>Euteleostomi</taxon>
        <taxon>Actinopterygii</taxon>
        <taxon>Neopterygii</taxon>
        <taxon>Teleostei</taxon>
        <taxon>Anguilliformes</taxon>
        <taxon>Anguillidae</taxon>
        <taxon>Anguilla</taxon>
    </lineage>
</organism>
<name>A0A0E9SBF8_ANGAN</name>
<reference evidence="1" key="2">
    <citation type="journal article" date="2015" name="Fish Shellfish Immunol.">
        <title>Early steps in the European eel (Anguilla anguilla)-Vibrio vulnificus interaction in the gills: Role of the RtxA13 toxin.</title>
        <authorList>
            <person name="Callol A."/>
            <person name="Pajuelo D."/>
            <person name="Ebbesson L."/>
            <person name="Teles M."/>
            <person name="MacKenzie S."/>
            <person name="Amaro C."/>
        </authorList>
    </citation>
    <scope>NUCLEOTIDE SEQUENCE</scope>
</reference>
<evidence type="ECO:0000313" key="1">
    <source>
        <dbReference type="EMBL" id="JAH38567.1"/>
    </source>
</evidence>
<dbReference type="AlphaFoldDB" id="A0A0E9SBF8"/>
<protein>
    <submittedName>
        <fullName evidence="1">Uncharacterized protein</fullName>
    </submittedName>
</protein>
<reference evidence="1" key="1">
    <citation type="submission" date="2014-11" db="EMBL/GenBank/DDBJ databases">
        <authorList>
            <person name="Amaro Gonzalez C."/>
        </authorList>
    </citation>
    <scope>NUCLEOTIDE SEQUENCE</scope>
</reference>
<accession>A0A0E9SBF8</accession>
<dbReference type="EMBL" id="GBXM01070010">
    <property type="protein sequence ID" value="JAH38567.1"/>
    <property type="molecule type" value="Transcribed_RNA"/>
</dbReference>
<proteinExistence type="predicted"/>